<dbReference type="AlphaFoldDB" id="A0A833A6Z8"/>
<dbReference type="GO" id="GO:0022625">
    <property type="term" value="C:cytosolic large ribosomal subunit"/>
    <property type="evidence" value="ECO:0007669"/>
    <property type="project" value="TreeGrafter"/>
</dbReference>
<evidence type="ECO:0000256" key="1">
    <source>
        <dbReference type="ARBA" id="ARBA00007116"/>
    </source>
</evidence>
<evidence type="ECO:0000256" key="5">
    <source>
        <dbReference type="ARBA" id="ARBA00023274"/>
    </source>
</evidence>
<dbReference type="PANTHER" id="PTHR23410:SF12">
    <property type="entry name" value="LARGE RIBOSOMAL SUBUNIT PROTEIN UL18"/>
    <property type="match status" value="1"/>
</dbReference>
<gene>
    <name evidence="7" type="primary">rpl18</name>
    <name evidence="8" type="ORF">EYH55_03725</name>
</gene>
<sequence length="209" mass="24084">MARGAKYRVPFRRRREGKTDYRRRLKLLLSKKPRLVVRKSLNNLIAQIVEYDEKGDRVVVSAHTRELLKLGYKGHRGNLPAAYLLGYLIGKKALKKGYKEAVLDIGLHGATKGAAVFAVLKGALDAGMEIPHGESILPDEERIRGEHIRNYALMLKEEDEEKYRRQFSKYLENGLPPENLPEHFEEIKEKIEKLEFEEGDNHEHGEKEV</sequence>
<keyword evidence="5 7" id="KW-0687">Ribonucleoprotein</keyword>
<dbReference type="FunFam" id="3.30.420.100:FF:000008">
    <property type="entry name" value="50S ribosomal protein L18"/>
    <property type="match status" value="1"/>
</dbReference>
<dbReference type="HAMAP" id="MF_01337_A">
    <property type="entry name" value="Ribosomal_uL18_A"/>
    <property type="match status" value="1"/>
</dbReference>
<dbReference type="InterPro" id="IPR057267">
    <property type="entry name" value="Rbsml_uL18_arch"/>
</dbReference>
<comment type="subunit">
    <text evidence="7">Part of the 50S ribosomal subunit. Contacts the 5S and 23S rRNAs.</text>
</comment>
<proteinExistence type="inferred from homology"/>
<dbReference type="CDD" id="cd00432">
    <property type="entry name" value="Ribosomal_L18_L5e"/>
    <property type="match status" value="1"/>
</dbReference>
<organism evidence="8 9">
    <name type="scientific">Methanothermococcus okinawensis</name>
    <dbReference type="NCBI Taxonomy" id="155863"/>
    <lineage>
        <taxon>Archaea</taxon>
        <taxon>Methanobacteriati</taxon>
        <taxon>Methanobacteriota</taxon>
        <taxon>Methanomada group</taxon>
        <taxon>Methanococci</taxon>
        <taxon>Methanococcales</taxon>
        <taxon>Methanococcaceae</taxon>
        <taxon>Methanothermococcus</taxon>
    </lineage>
</organism>
<protein>
    <recommendedName>
        <fullName evidence="6 7">Large ribosomal subunit protein uL18</fullName>
    </recommendedName>
</protein>
<comment type="similarity">
    <text evidence="1 7">Belongs to the universal ribosomal protein uL18 family.</text>
</comment>
<dbReference type="GO" id="GO:0003735">
    <property type="term" value="F:structural constituent of ribosome"/>
    <property type="evidence" value="ECO:0007669"/>
    <property type="project" value="InterPro"/>
</dbReference>
<dbReference type="GO" id="GO:0006412">
    <property type="term" value="P:translation"/>
    <property type="evidence" value="ECO:0007669"/>
    <property type="project" value="UniProtKB-UniRule"/>
</dbReference>
<keyword evidence="4 7" id="KW-0689">Ribosomal protein</keyword>
<comment type="function">
    <text evidence="7">This is one of the proteins that bind and probably mediate the attachment of the 5S RNA into the large ribosomal subunit, where it forms part of the central protuberance.</text>
</comment>
<dbReference type="GO" id="GO:0008097">
    <property type="term" value="F:5S rRNA binding"/>
    <property type="evidence" value="ECO:0007669"/>
    <property type="project" value="InterPro"/>
</dbReference>
<evidence type="ECO:0000256" key="2">
    <source>
        <dbReference type="ARBA" id="ARBA00022730"/>
    </source>
</evidence>
<dbReference type="SUPFAM" id="SSF53137">
    <property type="entry name" value="Translational machinery components"/>
    <property type="match status" value="1"/>
</dbReference>
<dbReference type="EMBL" id="DQVW01000065">
    <property type="protein sequence ID" value="HIQ32571.1"/>
    <property type="molecule type" value="Genomic_DNA"/>
</dbReference>
<name>A0A833A6Z8_9EURY</name>
<dbReference type="Pfam" id="PF17144">
    <property type="entry name" value="Ribosomal_L5e"/>
    <property type="match status" value="2"/>
</dbReference>
<evidence type="ECO:0000313" key="8">
    <source>
        <dbReference type="EMBL" id="HIQ32571.1"/>
    </source>
</evidence>
<reference evidence="8" key="1">
    <citation type="journal article" date="2020" name="ISME J.">
        <title>Gammaproteobacteria mediating utilization of methyl-, sulfur- and petroleum organic compounds in deep ocean hydrothermal plumes.</title>
        <authorList>
            <person name="Zhou Z."/>
            <person name="Liu Y."/>
            <person name="Pan J."/>
            <person name="Cron B.R."/>
            <person name="Toner B.M."/>
            <person name="Anantharaman K."/>
            <person name="Breier J.A."/>
            <person name="Dick G.J."/>
            <person name="Li M."/>
        </authorList>
    </citation>
    <scope>NUCLEOTIDE SEQUENCE</scope>
    <source>
        <strain evidence="8">SZUA-1534</strain>
    </source>
</reference>
<accession>A0A833A6Z8</accession>
<dbReference type="PANTHER" id="PTHR23410">
    <property type="entry name" value="RIBOSOMAL PROTEIN L5-RELATED"/>
    <property type="match status" value="1"/>
</dbReference>
<dbReference type="NCBIfam" id="NF006342">
    <property type="entry name" value="PRK08569.1"/>
    <property type="match status" value="1"/>
</dbReference>
<keyword evidence="3 7" id="KW-0694">RNA-binding</keyword>
<evidence type="ECO:0000256" key="4">
    <source>
        <dbReference type="ARBA" id="ARBA00022980"/>
    </source>
</evidence>
<evidence type="ECO:0000256" key="3">
    <source>
        <dbReference type="ARBA" id="ARBA00022884"/>
    </source>
</evidence>
<dbReference type="InterPro" id="IPR005485">
    <property type="entry name" value="Rbsml_uL18_euk_arch"/>
</dbReference>
<evidence type="ECO:0000313" key="9">
    <source>
        <dbReference type="Proteomes" id="UP000623215"/>
    </source>
</evidence>
<comment type="caution">
    <text evidence="8">The sequence shown here is derived from an EMBL/GenBank/DDBJ whole genome shotgun (WGS) entry which is preliminary data.</text>
</comment>
<dbReference type="InterPro" id="IPR057268">
    <property type="entry name" value="Ribosomal_L18"/>
</dbReference>
<evidence type="ECO:0000256" key="6">
    <source>
        <dbReference type="ARBA" id="ARBA00035197"/>
    </source>
</evidence>
<dbReference type="GO" id="GO:0000027">
    <property type="term" value="P:ribosomal large subunit assembly"/>
    <property type="evidence" value="ECO:0007669"/>
    <property type="project" value="TreeGrafter"/>
</dbReference>
<evidence type="ECO:0000256" key="7">
    <source>
        <dbReference type="HAMAP-Rule" id="MF_01337"/>
    </source>
</evidence>
<dbReference type="Proteomes" id="UP000623215">
    <property type="component" value="Unassembled WGS sequence"/>
</dbReference>
<dbReference type="Gene3D" id="3.30.420.100">
    <property type="match status" value="1"/>
</dbReference>
<keyword evidence="2 7" id="KW-0699">rRNA-binding</keyword>